<dbReference type="RefSeq" id="WP_161939329.1">
    <property type="nucleotide sequence ID" value="NZ_FOXX01000009.1"/>
</dbReference>
<name>A0A1I6BCK2_9BACI</name>
<gene>
    <name evidence="2" type="ORF">SAMN02745910_03457</name>
</gene>
<feature type="transmembrane region" description="Helical" evidence="1">
    <location>
        <begin position="6"/>
        <end position="23"/>
    </location>
</feature>
<proteinExistence type="predicted"/>
<comment type="caution">
    <text evidence="2">The sequence shown here is derived from an EMBL/GenBank/DDBJ whole genome shotgun (WGS) entry which is preliminary data.</text>
</comment>
<keyword evidence="3" id="KW-1185">Reference proteome</keyword>
<evidence type="ECO:0000313" key="2">
    <source>
        <dbReference type="EMBL" id="SFQ78624.1"/>
    </source>
</evidence>
<evidence type="ECO:0000313" key="3">
    <source>
        <dbReference type="Proteomes" id="UP000182762"/>
    </source>
</evidence>
<reference evidence="2 3" key="1">
    <citation type="submission" date="2016-10" db="EMBL/GenBank/DDBJ databases">
        <authorList>
            <person name="Varghese N."/>
            <person name="Submissions S."/>
        </authorList>
    </citation>
    <scope>NUCLEOTIDE SEQUENCE [LARGE SCALE GENOMIC DNA]</scope>
    <source>
        <strain evidence="2 3">DSM 13796</strain>
    </source>
</reference>
<evidence type="ECO:0000256" key="1">
    <source>
        <dbReference type="SAM" id="Phobius"/>
    </source>
</evidence>
<dbReference type="GeneID" id="93713891"/>
<dbReference type="Proteomes" id="UP000182762">
    <property type="component" value="Unassembled WGS sequence"/>
</dbReference>
<dbReference type="EMBL" id="FOXX01000009">
    <property type="protein sequence ID" value="SFQ78624.1"/>
    <property type="molecule type" value="Genomic_DNA"/>
</dbReference>
<sequence>MSPLLIINIVLTIALIALYFFTFNRKKGQADTRNFGLYMIGLLLLQTTLMIVFSVI</sequence>
<keyword evidence="1" id="KW-0812">Transmembrane</keyword>
<protein>
    <submittedName>
        <fullName evidence="2">Uncharacterized protein</fullName>
    </submittedName>
</protein>
<keyword evidence="1" id="KW-0472">Membrane</keyword>
<feature type="transmembrane region" description="Helical" evidence="1">
    <location>
        <begin position="35"/>
        <end position="55"/>
    </location>
</feature>
<accession>A0A1I6BCK2</accession>
<organism evidence="2 3">
    <name type="scientific">Priestia endophytica DSM 13796</name>
    <dbReference type="NCBI Taxonomy" id="1121089"/>
    <lineage>
        <taxon>Bacteria</taxon>
        <taxon>Bacillati</taxon>
        <taxon>Bacillota</taxon>
        <taxon>Bacilli</taxon>
        <taxon>Bacillales</taxon>
        <taxon>Bacillaceae</taxon>
        <taxon>Priestia</taxon>
    </lineage>
</organism>
<keyword evidence="1" id="KW-1133">Transmembrane helix</keyword>